<evidence type="ECO:0000313" key="3">
    <source>
        <dbReference type="Proteomes" id="UP001343724"/>
    </source>
</evidence>
<reference evidence="2 3" key="1">
    <citation type="submission" date="2024-01" db="EMBL/GenBank/DDBJ databases">
        <title>novel species in genus Adlercreutzia.</title>
        <authorList>
            <person name="Liu X."/>
        </authorList>
    </citation>
    <scope>NUCLEOTIDE SEQUENCE [LARGE SCALE GENOMIC DNA]</scope>
    <source>
        <strain evidence="2 3">R22</strain>
    </source>
</reference>
<evidence type="ECO:0000313" key="2">
    <source>
        <dbReference type="EMBL" id="MEC4294367.1"/>
    </source>
</evidence>
<feature type="compositionally biased region" description="Basic and acidic residues" evidence="1">
    <location>
        <begin position="105"/>
        <end position="119"/>
    </location>
</feature>
<comment type="caution">
    <text evidence="2">The sequence shown here is derived from an EMBL/GenBank/DDBJ whole genome shotgun (WGS) entry which is preliminary data.</text>
</comment>
<proteinExistence type="predicted"/>
<feature type="region of interest" description="Disordered" evidence="1">
    <location>
        <begin position="101"/>
        <end position="120"/>
    </location>
</feature>
<organism evidence="2 3">
    <name type="scientific">Adlercreutzia shanghongiae</name>
    <dbReference type="NCBI Taxonomy" id="3111773"/>
    <lineage>
        <taxon>Bacteria</taxon>
        <taxon>Bacillati</taxon>
        <taxon>Actinomycetota</taxon>
        <taxon>Coriobacteriia</taxon>
        <taxon>Eggerthellales</taxon>
        <taxon>Eggerthellaceae</taxon>
        <taxon>Adlercreutzia</taxon>
    </lineage>
</organism>
<dbReference type="RefSeq" id="WP_326439605.1">
    <property type="nucleotide sequence ID" value="NZ_JAYMFH010000003.1"/>
</dbReference>
<feature type="region of interest" description="Disordered" evidence="1">
    <location>
        <begin position="58"/>
        <end position="79"/>
    </location>
</feature>
<accession>A0ABU6IXP0</accession>
<evidence type="ECO:0000256" key="1">
    <source>
        <dbReference type="SAM" id="MobiDB-lite"/>
    </source>
</evidence>
<dbReference type="EMBL" id="JAYMFH010000003">
    <property type="protein sequence ID" value="MEC4294367.1"/>
    <property type="molecule type" value="Genomic_DNA"/>
</dbReference>
<protein>
    <submittedName>
        <fullName evidence="2">Uncharacterized protein</fullName>
    </submittedName>
</protein>
<gene>
    <name evidence="2" type="ORF">VJ920_03465</name>
</gene>
<dbReference type="Proteomes" id="UP001343724">
    <property type="component" value="Unassembled WGS sequence"/>
</dbReference>
<keyword evidence="3" id="KW-1185">Reference proteome</keyword>
<name>A0ABU6IXP0_9ACTN</name>
<sequence>MGGRGARSASSGVSMEIDARNAIKGLGMNPDAKIVPGKYSKTVAAAHAEIASWAYDGGAGSPQVGNLSKKTRESASSLEREKFAQAAKGFMSGGRWFADPSKGITAEEAKRRNSQEWERRKRAHRLTMEYLGAS</sequence>
<feature type="compositionally biased region" description="Basic and acidic residues" evidence="1">
    <location>
        <begin position="70"/>
        <end position="79"/>
    </location>
</feature>